<reference evidence="1 2" key="1">
    <citation type="submission" date="2017-09" db="EMBL/GenBank/DDBJ databases">
        <title>Depth-based differentiation of microbial function through sediment-hosted aquifers and enrichment of novel symbionts in the deep terrestrial subsurface.</title>
        <authorList>
            <person name="Probst A.J."/>
            <person name="Ladd B."/>
            <person name="Jarett J.K."/>
            <person name="Geller-Mcgrath D.E."/>
            <person name="Sieber C.M."/>
            <person name="Emerson J.B."/>
            <person name="Anantharaman K."/>
            <person name="Thomas B.C."/>
            <person name="Malmstrom R."/>
            <person name="Stieglmeier M."/>
            <person name="Klingl A."/>
            <person name="Woyke T."/>
            <person name="Ryan C.M."/>
            <person name="Banfield J.F."/>
        </authorList>
    </citation>
    <scope>NUCLEOTIDE SEQUENCE [LARGE SCALE GENOMIC DNA]</scope>
    <source>
        <strain evidence="1">CG11_big_fil_rev_8_21_14_0_20_42_13</strain>
    </source>
</reference>
<dbReference type="AlphaFoldDB" id="A0A2H0LV64"/>
<evidence type="ECO:0000313" key="1">
    <source>
        <dbReference type="EMBL" id="PIQ88227.1"/>
    </source>
</evidence>
<gene>
    <name evidence="1" type="ORF">COV72_09405</name>
</gene>
<proteinExistence type="predicted"/>
<comment type="caution">
    <text evidence="1">The sequence shown here is derived from an EMBL/GenBank/DDBJ whole genome shotgun (WGS) entry which is preliminary data.</text>
</comment>
<organism evidence="1 2">
    <name type="scientific">Candidatus Ghiorseimicrobium undicola</name>
    <dbReference type="NCBI Taxonomy" id="1974746"/>
    <lineage>
        <taxon>Bacteria</taxon>
        <taxon>Pseudomonadati</taxon>
        <taxon>Candidatus Omnitrophota</taxon>
        <taxon>Candidatus Ghiorseimicrobium</taxon>
    </lineage>
</organism>
<dbReference type="EMBL" id="PCWA01000114">
    <property type="protein sequence ID" value="PIQ88227.1"/>
    <property type="molecule type" value="Genomic_DNA"/>
</dbReference>
<sequence>VSAAQELFRQGQCDLVVANTTTDQKYCGFIVDKHKNVLAQEKTRVGVSKTLLSIIKQRL</sequence>
<feature type="non-terminal residue" evidence="1">
    <location>
        <position position="1"/>
    </location>
</feature>
<name>A0A2H0LV64_9BACT</name>
<protein>
    <submittedName>
        <fullName evidence="1">Uncharacterized protein</fullName>
    </submittedName>
</protein>
<dbReference type="Proteomes" id="UP000229641">
    <property type="component" value="Unassembled WGS sequence"/>
</dbReference>
<accession>A0A2H0LV64</accession>
<evidence type="ECO:0000313" key="2">
    <source>
        <dbReference type="Proteomes" id="UP000229641"/>
    </source>
</evidence>